<dbReference type="PRINTS" id="PR00080">
    <property type="entry name" value="SDRFAMILY"/>
</dbReference>
<dbReference type="InterPro" id="IPR036291">
    <property type="entry name" value="NAD(P)-bd_dom_sf"/>
</dbReference>
<reference evidence="2 3" key="1">
    <citation type="journal article" date="2014" name="PLoS ONE">
        <title>Genome Information of Methylobacterium oryzae, a Plant-Probiotic Methylotroph in the Phyllosphere.</title>
        <authorList>
            <person name="Kwak M.J."/>
            <person name="Jeong H."/>
            <person name="Madhaiyan M."/>
            <person name="Lee Y."/>
            <person name="Sa T.M."/>
            <person name="Oh T.K."/>
            <person name="Kim J.F."/>
        </authorList>
    </citation>
    <scope>NUCLEOTIDE SEQUENCE [LARGE SCALE GENOMIC DNA]</scope>
    <source>
        <strain evidence="2 3">CBMB20</strain>
    </source>
</reference>
<evidence type="ECO:0000313" key="3">
    <source>
        <dbReference type="Proteomes" id="UP000029492"/>
    </source>
</evidence>
<dbReference type="PANTHER" id="PTHR42760">
    <property type="entry name" value="SHORT-CHAIN DEHYDROGENASES/REDUCTASES FAMILY MEMBER"/>
    <property type="match status" value="1"/>
</dbReference>
<dbReference type="GeneID" id="96604471"/>
<keyword evidence="3" id="KW-1185">Reference proteome</keyword>
<dbReference type="NCBIfam" id="NF005559">
    <property type="entry name" value="PRK07231.1"/>
    <property type="match status" value="1"/>
</dbReference>
<dbReference type="HOGENOM" id="CLU_010194_1_3_5"/>
<dbReference type="Gene3D" id="3.40.50.720">
    <property type="entry name" value="NAD(P)-binding Rossmann-like Domain"/>
    <property type="match status" value="1"/>
</dbReference>
<comment type="similarity">
    <text evidence="1">Belongs to the short-chain dehydrogenases/reductases (SDR) family.</text>
</comment>
<dbReference type="InterPro" id="IPR020904">
    <property type="entry name" value="Sc_DH/Rdtase_CS"/>
</dbReference>
<proteinExistence type="inferred from homology"/>
<dbReference type="STRING" id="693986.MOC_2159"/>
<dbReference type="FunFam" id="3.40.50.720:FF:000084">
    <property type="entry name" value="Short-chain dehydrogenase reductase"/>
    <property type="match status" value="1"/>
</dbReference>
<dbReference type="Proteomes" id="UP000029492">
    <property type="component" value="Chromosome"/>
</dbReference>
<organism evidence="2 3">
    <name type="scientific">Methylobacterium oryzae CBMB20</name>
    <dbReference type="NCBI Taxonomy" id="693986"/>
    <lineage>
        <taxon>Bacteria</taxon>
        <taxon>Pseudomonadati</taxon>
        <taxon>Pseudomonadota</taxon>
        <taxon>Alphaproteobacteria</taxon>
        <taxon>Hyphomicrobiales</taxon>
        <taxon>Methylobacteriaceae</taxon>
        <taxon>Methylobacterium</taxon>
    </lineage>
</organism>
<dbReference type="EMBL" id="CP003811">
    <property type="protein sequence ID" value="AIQ89914.1"/>
    <property type="molecule type" value="Genomic_DNA"/>
</dbReference>
<dbReference type="Pfam" id="PF13561">
    <property type="entry name" value="adh_short_C2"/>
    <property type="match status" value="1"/>
</dbReference>
<evidence type="ECO:0000313" key="2">
    <source>
        <dbReference type="EMBL" id="AIQ89914.1"/>
    </source>
</evidence>
<dbReference type="KEGG" id="mor:MOC_2159"/>
<dbReference type="eggNOG" id="COG1028">
    <property type="taxonomic scope" value="Bacteria"/>
</dbReference>
<dbReference type="GO" id="GO:0016616">
    <property type="term" value="F:oxidoreductase activity, acting on the CH-OH group of donors, NAD or NADP as acceptor"/>
    <property type="evidence" value="ECO:0007669"/>
    <property type="project" value="TreeGrafter"/>
</dbReference>
<dbReference type="SUPFAM" id="SSF51735">
    <property type="entry name" value="NAD(P)-binding Rossmann-fold domains"/>
    <property type="match status" value="1"/>
</dbReference>
<dbReference type="InterPro" id="IPR002347">
    <property type="entry name" value="SDR_fam"/>
</dbReference>
<dbReference type="RefSeq" id="WP_043756918.1">
    <property type="nucleotide sequence ID" value="NZ_CP003811.1"/>
</dbReference>
<accession>A0A089Q5T8</accession>
<dbReference type="PRINTS" id="PR00081">
    <property type="entry name" value="GDHRDH"/>
</dbReference>
<sequence>MSFTDTRALVTGADSGIGQATAELLARAGADVAITYHSDADGIRETAARVEAAGRRALVLQLDVGDPAAVTAAFDRIGSELGTLDILVANAGQAMSGIPVAEMDDAVLERILRVNLMGPLFCARPFIKMRRAQGGNGKIVFVSSVAQHLPTPESAPYGMSKAGLGSLCRSLSRELAEDRINVNNVAPGLIETPMTADRFERSEVLDQSLERIPWHRAGQPEEIAQAILYLASDAAAYVTGHTLVVDGGLTMQWGGA</sequence>
<name>A0A089Q5T8_9HYPH</name>
<protein>
    <submittedName>
        <fullName evidence="2">Short-chain dehydrogenase/reductase SDR</fullName>
    </submittedName>
</protein>
<gene>
    <name evidence="2" type="ORF">MOC_2159</name>
</gene>
<dbReference type="PROSITE" id="PS00061">
    <property type="entry name" value="ADH_SHORT"/>
    <property type="match status" value="1"/>
</dbReference>
<evidence type="ECO:0000256" key="1">
    <source>
        <dbReference type="ARBA" id="ARBA00006484"/>
    </source>
</evidence>
<dbReference type="AlphaFoldDB" id="A0A089Q5T8"/>